<feature type="domain" description="FAD dependent oxidoreductase" evidence="1">
    <location>
        <begin position="36"/>
        <end position="82"/>
    </location>
</feature>
<dbReference type="EMBL" id="CP104067">
    <property type="protein sequence ID" value="WAH40980.1"/>
    <property type="molecule type" value="Genomic_DNA"/>
</dbReference>
<organism evidence="2 3">
    <name type="scientific">Alicyclobacillus fastidiosus</name>
    <dbReference type="NCBI Taxonomy" id="392011"/>
    <lineage>
        <taxon>Bacteria</taxon>
        <taxon>Bacillati</taxon>
        <taxon>Bacillota</taxon>
        <taxon>Bacilli</taxon>
        <taxon>Bacillales</taxon>
        <taxon>Alicyclobacillaceae</taxon>
        <taxon>Alicyclobacillus</taxon>
    </lineage>
</organism>
<reference evidence="2" key="1">
    <citation type="submission" date="2022-08" db="EMBL/GenBank/DDBJ databases">
        <title>Alicyclobacillus fastidiosus DSM 17978, complete genome.</title>
        <authorList>
            <person name="Wang Q."/>
            <person name="Cai R."/>
            <person name="Wang Z."/>
        </authorList>
    </citation>
    <scope>NUCLEOTIDE SEQUENCE</scope>
    <source>
        <strain evidence="2">DSM 17978</strain>
    </source>
</reference>
<dbReference type="SUPFAM" id="SSF51905">
    <property type="entry name" value="FAD/NAD(P)-binding domain"/>
    <property type="match status" value="1"/>
</dbReference>
<gene>
    <name evidence="2" type="ORF">NZD89_22245</name>
</gene>
<evidence type="ECO:0000259" key="1">
    <source>
        <dbReference type="Pfam" id="PF01266"/>
    </source>
</evidence>
<sequence>MSQPGSKSLPTGPKPYWPESVRVPSCSKLEEDIEVDVAVVGGGITGDTAAYLLSIEGLNVAVIEADKLLNGSTGLTSGVVAAEPMRTS</sequence>
<proteinExistence type="predicted"/>
<dbReference type="RefSeq" id="WP_268004880.1">
    <property type="nucleotide sequence ID" value="NZ_BSUT01000001.1"/>
</dbReference>
<dbReference type="InterPro" id="IPR006076">
    <property type="entry name" value="FAD-dep_OxRdtase"/>
</dbReference>
<dbReference type="InterPro" id="IPR036188">
    <property type="entry name" value="FAD/NAD-bd_sf"/>
</dbReference>
<dbReference type="Gene3D" id="3.50.50.60">
    <property type="entry name" value="FAD/NAD(P)-binding domain"/>
    <property type="match status" value="1"/>
</dbReference>
<accession>A0ABY6ZDL7</accession>
<evidence type="ECO:0000313" key="3">
    <source>
        <dbReference type="Proteomes" id="UP001164761"/>
    </source>
</evidence>
<dbReference type="Proteomes" id="UP001164761">
    <property type="component" value="Chromosome"/>
</dbReference>
<dbReference type="Pfam" id="PF01266">
    <property type="entry name" value="DAO"/>
    <property type="match status" value="1"/>
</dbReference>
<evidence type="ECO:0000313" key="2">
    <source>
        <dbReference type="EMBL" id="WAH40980.1"/>
    </source>
</evidence>
<keyword evidence="3" id="KW-1185">Reference proteome</keyword>
<name>A0ABY6ZDL7_9BACL</name>
<protein>
    <submittedName>
        <fullName evidence="2">FAD-dependent oxidoreductase</fullName>
    </submittedName>
</protein>